<evidence type="ECO:0000256" key="4">
    <source>
        <dbReference type="ARBA" id="ARBA00023080"/>
    </source>
</evidence>
<evidence type="ECO:0000256" key="5">
    <source>
        <dbReference type="ARBA" id="ARBA00050213"/>
    </source>
</evidence>
<evidence type="ECO:0000256" key="9">
    <source>
        <dbReference type="HAMAP-Rule" id="MF_00528"/>
    </source>
</evidence>
<comment type="similarity">
    <text evidence="7 9">Belongs to the Maf family. YceF subfamily.</text>
</comment>
<dbReference type="SUPFAM" id="SSF52972">
    <property type="entry name" value="ITPase-like"/>
    <property type="match status" value="1"/>
</dbReference>
<dbReference type="EMBL" id="PIPQ01000001">
    <property type="protein sequence ID" value="RUO44452.1"/>
    <property type="molecule type" value="Genomic_DNA"/>
</dbReference>
<feature type="site" description="Important for substrate specificity" evidence="9">
    <location>
        <position position="154"/>
    </location>
</feature>
<comment type="cofactor">
    <cofactor evidence="9">
        <name>a divalent metal cation</name>
        <dbReference type="ChEBI" id="CHEBI:60240"/>
    </cofactor>
</comment>
<evidence type="ECO:0000256" key="7">
    <source>
        <dbReference type="ARBA" id="ARBA00060749"/>
    </source>
</evidence>
<dbReference type="OrthoDB" id="9813694at2"/>
<feature type="site" description="Important for substrate specificity" evidence="9">
    <location>
        <position position="70"/>
    </location>
</feature>
<comment type="caution">
    <text evidence="9">Lacks conserved residue(s) required for the propagation of feature annotation.</text>
</comment>
<dbReference type="InterPro" id="IPR003697">
    <property type="entry name" value="Maf-like"/>
</dbReference>
<dbReference type="Gene3D" id="3.90.950.10">
    <property type="match status" value="1"/>
</dbReference>
<dbReference type="Proteomes" id="UP000286976">
    <property type="component" value="Unassembled WGS sequence"/>
</dbReference>
<dbReference type="PANTHER" id="PTHR43213:SF10">
    <property type="entry name" value="7-METHYL-GTP PYROPHOSPHATASE"/>
    <property type="match status" value="1"/>
</dbReference>
<gene>
    <name evidence="10" type="ORF">CWE15_02400</name>
</gene>
<dbReference type="CDD" id="cd00555">
    <property type="entry name" value="Maf"/>
    <property type="match status" value="1"/>
</dbReference>
<accession>A0A432XAK8</accession>
<comment type="function">
    <text evidence="6 9">Nucleoside triphosphate pyrophosphatase that hydrolyzes 7-methyl-GTP (m(7)GTP). May have a dual role in cell division arrest and in preventing the incorporation of modified nucleotides into cellular nucleic acids.</text>
</comment>
<evidence type="ECO:0000256" key="6">
    <source>
        <dbReference type="ARBA" id="ARBA00053369"/>
    </source>
</evidence>
<evidence type="ECO:0000256" key="3">
    <source>
        <dbReference type="ARBA" id="ARBA00022801"/>
    </source>
</evidence>
<keyword evidence="2 9" id="KW-0963">Cytoplasm</keyword>
<name>A0A432XAK8_9GAMM</name>
<dbReference type="PANTHER" id="PTHR43213">
    <property type="entry name" value="BIFUNCTIONAL DTTP/UTP PYROPHOSPHATASE/METHYLTRANSFERASE PROTEIN-RELATED"/>
    <property type="match status" value="1"/>
</dbReference>
<keyword evidence="4 9" id="KW-0546">Nucleotide metabolism</keyword>
<feature type="active site" description="Proton acceptor" evidence="9">
    <location>
        <position position="69"/>
    </location>
</feature>
<comment type="catalytic activity">
    <reaction evidence="5 9">
        <text>N(7)-methyl-GTP + H2O = N(7)-methyl-GMP + diphosphate + H(+)</text>
        <dbReference type="Rhea" id="RHEA:58744"/>
        <dbReference type="ChEBI" id="CHEBI:15377"/>
        <dbReference type="ChEBI" id="CHEBI:15378"/>
        <dbReference type="ChEBI" id="CHEBI:33019"/>
        <dbReference type="ChEBI" id="CHEBI:58285"/>
        <dbReference type="ChEBI" id="CHEBI:87133"/>
    </reaction>
</comment>
<evidence type="ECO:0000256" key="8">
    <source>
        <dbReference type="ARBA" id="ARBA00068163"/>
    </source>
</evidence>
<reference evidence="10 11" key="1">
    <citation type="journal article" date="2011" name="Front. Microbiol.">
        <title>Genomic signatures of strain selection and enhancement in Bacillus atrophaeus var. globigii, a historical biowarfare simulant.</title>
        <authorList>
            <person name="Gibbons H.S."/>
            <person name="Broomall S.M."/>
            <person name="McNew L.A."/>
            <person name="Daligault H."/>
            <person name="Chapman C."/>
            <person name="Bruce D."/>
            <person name="Karavis M."/>
            <person name="Krepps M."/>
            <person name="McGregor P.A."/>
            <person name="Hong C."/>
            <person name="Park K.H."/>
            <person name="Akmal A."/>
            <person name="Feldman A."/>
            <person name="Lin J.S."/>
            <person name="Chang W.E."/>
            <person name="Higgs B.W."/>
            <person name="Demirev P."/>
            <person name="Lindquist J."/>
            <person name="Liem A."/>
            <person name="Fochler E."/>
            <person name="Read T.D."/>
            <person name="Tapia R."/>
            <person name="Johnson S."/>
            <person name="Bishop-Lilly K.A."/>
            <person name="Detter C."/>
            <person name="Han C."/>
            <person name="Sozhamannan S."/>
            <person name="Rosenzweig C.N."/>
            <person name="Skowronski E.W."/>
        </authorList>
    </citation>
    <scope>NUCLEOTIDE SEQUENCE [LARGE SCALE GENOMIC DNA]</scope>
    <source>
        <strain evidence="10 11">AIT1</strain>
    </source>
</reference>
<evidence type="ECO:0000256" key="1">
    <source>
        <dbReference type="ARBA" id="ARBA00004496"/>
    </source>
</evidence>
<dbReference type="GO" id="GO:0005737">
    <property type="term" value="C:cytoplasm"/>
    <property type="evidence" value="ECO:0007669"/>
    <property type="project" value="UniProtKB-SubCell"/>
</dbReference>
<keyword evidence="3 9" id="KW-0378">Hydrolase</keyword>
<comment type="subcellular location">
    <subcellularLocation>
        <location evidence="1 9">Cytoplasm</location>
    </subcellularLocation>
</comment>
<evidence type="ECO:0000313" key="11">
    <source>
        <dbReference type="Proteomes" id="UP000286976"/>
    </source>
</evidence>
<feature type="site" description="Important for substrate specificity" evidence="9">
    <location>
        <position position="12"/>
    </location>
</feature>
<dbReference type="Pfam" id="PF02545">
    <property type="entry name" value="Maf"/>
    <property type="match status" value="1"/>
</dbReference>
<comment type="caution">
    <text evidence="10">The sequence shown here is derived from an EMBL/GenBank/DDBJ whole genome shotgun (WGS) entry which is preliminary data.</text>
</comment>
<dbReference type="InterPro" id="IPR029001">
    <property type="entry name" value="ITPase-like_fam"/>
</dbReference>
<dbReference type="GO" id="GO:0047429">
    <property type="term" value="F:nucleoside triphosphate diphosphatase activity"/>
    <property type="evidence" value="ECO:0007669"/>
    <property type="project" value="InterPro"/>
</dbReference>
<dbReference type="AlphaFoldDB" id="A0A432XAK8"/>
<dbReference type="NCBIfam" id="TIGR00172">
    <property type="entry name" value="maf"/>
    <property type="match status" value="1"/>
</dbReference>
<organism evidence="10 11">
    <name type="scientific">Aliidiomarina taiwanensis</name>
    <dbReference type="NCBI Taxonomy" id="946228"/>
    <lineage>
        <taxon>Bacteria</taxon>
        <taxon>Pseudomonadati</taxon>
        <taxon>Pseudomonadota</taxon>
        <taxon>Gammaproteobacteria</taxon>
        <taxon>Alteromonadales</taxon>
        <taxon>Idiomarinaceae</taxon>
        <taxon>Aliidiomarina</taxon>
    </lineage>
</organism>
<dbReference type="HAMAP" id="MF_00528">
    <property type="entry name" value="Maf"/>
    <property type="match status" value="1"/>
</dbReference>
<sequence>MKPLVLASSSPFRKELLERLQRPFITATPDIDESALEGETAPELVQRLAQRKAAALAPRFPHHLIIGSDQVAVANGHILGKPHTEENAYLQLKQFSGQKVTFHTGVSVYDSALEKYHTSLANYAVYFRQLSDEDIWAYIRAEQPLQCAGSFKSEGLGICLFERMEGDDPTSLIGLPLIQLCTLLRDCGVNPLLSHESRS</sequence>
<dbReference type="PIRSF" id="PIRSF006305">
    <property type="entry name" value="Maf"/>
    <property type="match status" value="1"/>
</dbReference>
<dbReference type="GO" id="GO:0009117">
    <property type="term" value="P:nucleotide metabolic process"/>
    <property type="evidence" value="ECO:0007669"/>
    <property type="project" value="UniProtKB-KW"/>
</dbReference>
<dbReference type="EC" id="3.6.1.-" evidence="9"/>
<keyword evidence="11" id="KW-1185">Reference proteome</keyword>
<dbReference type="FunFam" id="3.90.950.10:FF:000005">
    <property type="entry name" value="7-methyl-GTP pyrophosphatase"/>
    <property type="match status" value="1"/>
</dbReference>
<protein>
    <recommendedName>
        <fullName evidence="8 9">7-methyl-GTP pyrophosphatase</fullName>
        <shortName evidence="9">m(7)GTP pyrophosphatase</shortName>
        <ecNumber evidence="9">3.6.1.-</ecNumber>
    </recommendedName>
</protein>
<evidence type="ECO:0000256" key="2">
    <source>
        <dbReference type="ARBA" id="ARBA00022490"/>
    </source>
</evidence>
<evidence type="ECO:0000313" key="10">
    <source>
        <dbReference type="EMBL" id="RUO44452.1"/>
    </source>
</evidence>
<proteinExistence type="inferred from homology"/>